<protein>
    <submittedName>
        <fullName evidence="10">Permease of the drug/metabolite transporter (DMT) superfamily</fullName>
    </submittedName>
</protein>
<dbReference type="AlphaFoldDB" id="A0A1I1QKF9"/>
<feature type="transmembrane region" description="Helical" evidence="8">
    <location>
        <begin position="12"/>
        <end position="34"/>
    </location>
</feature>
<dbReference type="Pfam" id="PF00892">
    <property type="entry name" value="EamA"/>
    <property type="match status" value="2"/>
</dbReference>
<reference evidence="10 11" key="1">
    <citation type="submission" date="2016-10" db="EMBL/GenBank/DDBJ databases">
        <authorList>
            <person name="de Groot N.N."/>
        </authorList>
    </citation>
    <scope>NUCLEOTIDE SEQUENCE [LARGE SCALE GENOMIC DNA]</scope>
    <source>
        <strain evidence="10 11">CGMCC 4.5739</strain>
    </source>
</reference>
<evidence type="ECO:0000256" key="6">
    <source>
        <dbReference type="ARBA" id="ARBA00023136"/>
    </source>
</evidence>
<keyword evidence="4 8" id="KW-0812">Transmembrane</keyword>
<proteinExistence type="inferred from homology"/>
<dbReference type="STRING" id="910347.SAMN05421773_11151"/>
<comment type="subcellular location">
    <subcellularLocation>
        <location evidence="1">Cell membrane</location>
        <topology evidence="1">Multi-pass membrane protein</topology>
    </subcellularLocation>
</comment>
<feature type="region of interest" description="Disordered" evidence="7">
    <location>
        <begin position="286"/>
        <end position="320"/>
    </location>
</feature>
<feature type="compositionally biased region" description="Low complexity" evidence="7">
    <location>
        <begin position="311"/>
        <end position="320"/>
    </location>
</feature>
<feature type="transmembrane region" description="Helical" evidence="8">
    <location>
        <begin position="126"/>
        <end position="144"/>
    </location>
</feature>
<evidence type="ECO:0000256" key="2">
    <source>
        <dbReference type="ARBA" id="ARBA00007362"/>
    </source>
</evidence>
<feature type="transmembrane region" description="Helical" evidence="8">
    <location>
        <begin position="180"/>
        <end position="199"/>
    </location>
</feature>
<dbReference type="EMBL" id="FOLM01000011">
    <property type="protein sequence ID" value="SFD20318.1"/>
    <property type="molecule type" value="Genomic_DNA"/>
</dbReference>
<feature type="transmembrane region" description="Helical" evidence="8">
    <location>
        <begin position="69"/>
        <end position="90"/>
    </location>
</feature>
<evidence type="ECO:0000256" key="4">
    <source>
        <dbReference type="ARBA" id="ARBA00022692"/>
    </source>
</evidence>
<evidence type="ECO:0000256" key="5">
    <source>
        <dbReference type="ARBA" id="ARBA00022989"/>
    </source>
</evidence>
<dbReference type="PANTHER" id="PTHR42920:SF11">
    <property type="entry name" value="INNER MEMBRANE PROTEIN YTFF"/>
    <property type="match status" value="1"/>
</dbReference>
<dbReference type="InterPro" id="IPR051258">
    <property type="entry name" value="Diverse_Substrate_Transporter"/>
</dbReference>
<keyword evidence="5 8" id="KW-1133">Transmembrane helix</keyword>
<feature type="transmembrane region" description="Helical" evidence="8">
    <location>
        <begin position="215"/>
        <end position="235"/>
    </location>
</feature>
<keyword evidence="3" id="KW-1003">Cell membrane</keyword>
<dbReference type="Proteomes" id="UP000199207">
    <property type="component" value="Unassembled WGS sequence"/>
</dbReference>
<feature type="transmembrane region" description="Helical" evidence="8">
    <location>
        <begin position="150"/>
        <end position="173"/>
    </location>
</feature>
<organism evidence="10 11">
    <name type="scientific">Streptomyces aidingensis</name>
    <dbReference type="NCBI Taxonomy" id="910347"/>
    <lineage>
        <taxon>Bacteria</taxon>
        <taxon>Bacillati</taxon>
        <taxon>Actinomycetota</taxon>
        <taxon>Actinomycetes</taxon>
        <taxon>Kitasatosporales</taxon>
        <taxon>Streptomycetaceae</taxon>
        <taxon>Streptomyces</taxon>
    </lineage>
</organism>
<dbReference type="InterPro" id="IPR000620">
    <property type="entry name" value="EamA_dom"/>
</dbReference>
<evidence type="ECO:0000259" key="9">
    <source>
        <dbReference type="Pfam" id="PF00892"/>
    </source>
</evidence>
<keyword evidence="11" id="KW-1185">Reference proteome</keyword>
<evidence type="ECO:0000256" key="7">
    <source>
        <dbReference type="SAM" id="MobiDB-lite"/>
    </source>
</evidence>
<feature type="domain" description="EamA" evidence="9">
    <location>
        <begin position="150"/>
        <end position="281"/>
    </location>
</feature>
<evidence type="ECO:0000313" key="11">
    <source>
        <dbReference type="Proteomes" id="UP000199207"/>
    </source>
</evidence>
<keyword evidence="6 8" id="KW-0472">Membrane</keyword>
<dbReference type="GO" id="GO:0005886">
    <property type="term" value="C:plasma membrane"/>
    <property type="evidence" value="ECO:0007669"/>
    <property type="project" value="UniProtKB-SubCell"/>
</dbReference>
<dbReference type="SUPFAM" id="SSF103481">
    <property type="entry name" value="Multidrug resistance efflux transporter EmrE"/>
    <property type="match status" value="2"/>
</dbReference>
<dbReference type="InterPro" id="IPR037185">
    <property type="entry name" value="EmrE-like"/>
</dbReference>
<sequence length="320" mass="31431">MDGKPVWQGAFYGAGAMALAGSSAAVLAGLSGYPALGGQALRYAGAAAVLLLVLRLRRIGHLRPTGPELARLTVVAGTGLAGFNVCYVQAVRHADPASVGAVIGALPVVLAVLDPLLRRRAPRPRLVLASLVVTGGVALTQGLGGGSPAGLAWALGALAGEVAFSLVAVALLPRYGPLRVSAYASVLAVPLLLGAALALDGRGALPVPTAGQLGYFLYLSVAVTALAFVLWYAAVARLGAARAGLCAGVAPASAVAAAWLLGTGSPTLADVAGAALVGLGVTAGLAGGGDGGGEDAGEGAGGRRRPRGRTRPAAPLRTER</sequence>
<gene>
    <name evidence="10" type="ORF">SAMN05421773_11151</name>
</gene>
<evidence type="ECO:0000256" key="1">
    <source>
        <dbReference type="ARBA" id="ARBA00004651"/>
    </source>
</evidence>
<dbReference type="RefSeq" id="WP_217652540.1">
    <property type="nucleotide sequence ID" value="NZ_FOLM01000011.1"/>
</dbReference>
<feature type="domain" description="EamA" evidence="9">
    <location>
        <begin position="9"/>
        <end position="140"/>
    </location>
</feature>
<evidence type="ECO:0000256" key="3">
    <source>
        <dbReference type="ARBA" id="ARBA00022475"/>
    </source>
</evidence>
<evidence type="ECO:0000313" key="10">
    <source>
        <dbReference type="EMBL" id="SFD20318.1"/>
    </source>
</evidence>
<evidence type="ECO:0000256" key="8">
    <source>
        <dbReference type="SAM" id="Phobius"/>
    </source>
</evidence>
<accession>A0A1I1QKF9</accession>
<name>A0A1I1QKF9_9ACTN</name>
<comment type="similarity">
    <text evidence="2">Belongs to the EamA transporter family.</text>
</comment>
<dbReference type="PANTHER" id="PTHR42920">
    <property type="entry name" value="OS03G0707200 PROTEIN-RELATED"/>
    <property type="match status" value="1"/>
</dbReference>
<feature type="transmembrane region" description="Helical" evidence="8">
    <location>
        <begin position="96"/>
        <end position="114"/>
    </location>
</feature>
<feature type="transmembrane region" description="Helical" evidence="8">
    <location>
        <begin position="40"/>
        <end position="57"/>
    </location>
</feature>